<evidence type="ECO:0000313" key="3">
    <source>
        <dbReference type="Proteomes" id="UP000371041"/>
    </source>
</evidence>
<protein>
    <submittedName>
        <fullName evidence="2">Chitinase</fullName>
    </submittedName>
</protein>
<dbReference type="InterPro" id="IPR017853">
    <property type="entry name" value="GH"/>
</dbReference>
<dbReference type="CDD" id="cd06543">
    <property type="entry name" value="GH18_PF-ChiA-like"/>
    <property type="match status" value="1"/>
</dbReference>
<keyword evidence="3" id="KW-1185">Reference proteome</keyword>
<dbReference type="KEGG" id="sace:GIY23_16405"/>
<dbReference type="InterPro" id="IPR001223">
    <property type="entry name" value="Glyco_hydro18_cat"/>
</dbReference>
<dbReference type="Proteomes" id="UP000371041">
    <property type="component" value="Chromosome"/>
</dbReference>
<organism evidence="2 3">
    <name type="scientific">Allosaccharopolyspora coralli</name>
    <dbReference type="NCBI Taxonomy" id="2665642"/>
    <lineage>
        <taxon>Bacteria</taxon>
        <taxon>Bacillati</taxon>
        <taxon>Actinomycetota</taxon>
        <taxon>Actinomycetes</taxon>
        <taxon>Pseudonocardiales</taxon>
        <taxon>Pseudonocardiaceae</taxon>
        <taxon>Allosaccharopolyspora</taxon>
    </lineage>
</organism>
<dbReference type="Gene3D" id="3.20.20.80">
    <property type="entry name" value="Glycosidases"/>
    <property type="match status" value="1"/>
</dbReference>
<evidence type="ECO:0000313" key="2">
    <source>
        <dbReference type="EMBL" id="QGK72346.1"/>
    </source>
</evidence>
<proteinExistence type="predicted"/>
<dbReference type="SUPFAM" id="SSF51445">
    <property type="entry name" value="(Trans)glycosidases"/>
    <property type="match status" value="1"/>
</dbReference>
<dbReference type="AlphaFoldDB" id="A0A5Q3QG39"/>
<dbReference type="GO" id="GO:0005975">
    <property type="term" value="P:carbohydrate metabolic process"/>
    <property type="evidence" value="ECO:0007669"/>
    <property type="project" value="InterPro"/>
</dbReference>
<dbReference type="PROSITE" id="PS51910">
    <property type="entry name" value="GH18_2"/>
    <property type="match status" value="1"/>
</dbReference>
<sequence length="266" mass="28453">MNETGTRAFTLAFVLSNGQCDPQWDGSRPLSGGADESTIQAIRDAGGDVVPSFGGWSGQKLEVSCPDASALADAYFKVIDTYGLSAIDIDIEADAYDDPAVRQKTVDALKLVKDSKPDVRVYVTFGTGQDGPDTSLIDTAAASGLTVDAWTIMPFNFGGNDQDMGELTVRAAEGLKNAVRNAYGYDDAEAYAHSGISSMNGRTDVGEVVDQDDFRTIVDYANANDLGRLAYWSVNRDRSCEGGGTDSCSGVPQQDWEFTRIFAGFQ</sequence>
<evidence type="ECO:0000259" key="1">
    <source>
        <dbReference type="PROSITE" id="PS51910"/>
    </source>
</evidence>
<feature type="domain" description="GH18" evidence="1">
    <location>
        <begin position="1"/>
        <end position="266"/>
    </location>
</feature>
<reference evidence="3" key="1">
    <citation type="submission" date="2019-11" db="EMBL/GenBank/DDBJ databases">
        <title>The complete genome sequence of Saccharopolyspora sp. E2A.</title>
        <authorList>
            <person name="Zhang G."/>
        </authorList>
    </citation>
    <scope>NUCLEOTIDE SEQUENCE [LARGE SCALE GENOMIC DNA]</scope>
    <source>
        <strain evidence="3">E2A</strain>
    </source>
</reference>
<dbReference type="InterPro" id="IPR052750">
    <property type="entry name" value="GH18_Chitinase"/>
</dbReference>
<dbReference type="PANTHER" id="PTHR42976:SF1">
    <property type="entry name" value="GH18 DOMAIN-CONTAINING PROTEIN-RELATED"/>
    <property type="match status" value="1"/>
</dbReference>
<dbReference type="PANTHER" id="PTHR42976">
    <property type="entry name" value="BIFUNCTIONAL CHITINASE/LYSOZYME-RELATED"/>
    <property type="match status" value="1"/>
</dbReference>
<accession>A0A5Q3QG39</accession>
<name>A0A5Q3QG39_9PSEU</name>
<gene>
    <name evidence="2" type="ORF">GIY23_16405</name>
</gene>
<dbReference type="EMBL" id="CP045929">
    <property type="protein sequence ID" value="QGK72346.1"/>
    <property type="molecule type" value="Genomic_DNA"/>
</dbReference>